<evidence type="ECO:0000259" key="1">
    <source>
        <dbReference type="Pfam" id="PF21805"/>
    </source>
</evidence>
<gene>
    <name evidence="2" type="ORF">ENV38_02535</name>
</gene>
<reference evidence="2" key="1">
    <citation type="journal article" date="2020" name="mSystems">
        <title>Genome- and Community-Level Interaction Insights into Carbon Utilization and Element Cycling Functions of Hydrothermarchaeota in Hydrothermal Sediment.</title>
        <authorList>
            <person name="Zhou Z."/>
            <person name="Liu Y."/>
            <person name="Xu W."/>
            <person name="Pan J."/>
            <person name="Luo Z.H."/>
            <person name="Li M."/>
        </authorList>
    </citation>
    <scope>NUCLEOTIDE SEQUENCE [LARGE SCALE GENOMIC DNA]</scope>
    <source>
        <strain evidence="2">SpSt-754</strain>
    </source>
</reference>
<evidence type="ECO:0000313" key="2">
    <source>
        <dbReference type="EMBL" id="HGB35769.1"/>
    </source>
</evidence>
<accession>A0A7V3KN75</accession>
<dbReference type="InterPro" id="IPR048667">
    <property type="entry name" value="Imm5-like"/>
</dbReference>
<sequence>MPEKVRELVAKADKQIFARWASECAERVLHYYEELYHNDRRSHLALKSFKDYLNGKIRFKEFRKLILETHRIAREKENLPARFAVRAVAQAASVGHVKEHALGAAWYAAKAVSFKSRGTSRKSKKSNGNWIDSKSSLEKPLRRNLDKNLRDFINCAVSFSNELNCTI</sequence>
<dbReference type="EMBL" id="DTGD01000097">
    <property type="protein sequence ID" value="HGB35769.1"/>
    <property type="molecule type" value="Genomic_DNA"/>
</dbReference>
<organism evidence="2">
    <name type="scientific">candidate division WOR-3 bacterium</name>
    <dbReference type="NCBI Taxonomy" id="2052148"/>
    <lineage>
        <taxon>Bacteria</taxon>
        <taxon>Bacteria division WOR-3</taxon>
    </lineage>
</organism>
<comment type="caution">
    <text evidence="2">The sequence shown here is derived from an EMBL/GenBank/DDBJ whole genome shotgun (WGS) entry which is preliminary data.</text>
</comment>
<proteinExistence type="predicted"/>
<dbReference type="Pfam" id="PF21805">
    <property type="entry name" value="Imm5_like"/>
    <property type="match status" value="1"/>
</dbReference>
<protein>
    <recommendedName>
        <fullName evidence="1">Imm-5-like domain-containing protein</fullName>
    </recommendedName>
</protein>
<dbReference type="AlphaFoldDB" id="A0A7V3KN75"/>
<name>A0A7V3KN75_UNCW3</name>
<feature type="domain" description="Imm-5-like" evidence="1">
    <location>
        <begin position="8"/>
        <end position="122"/>
    </location>
</feature>